<protein>
    <submittedName>
        <fullName evidence="1">Uncharacterized protein</fullName>
    </submittedName>
</protein>
<dbReference type="EMBL" id="CM009301">
    <property type="protein sequence ID" value="KAI9384062.1"/>
    <property type="molecule type" value="Genomic_DNA"/>
</dbReference>
<accession>A0ACC0S4C9</accession>
<comment type="caution">
    <text evidence="1">The sequence shown here is derived from an EMBL/GenBank/DDBJ whole genome shotgun (WGS) entry which is preliminary data.</text>
</comment>
<organism evidence="1 2">
    <name type="scientific">Populus trichocarpa</name>
    <name type="common">Western balsam poplar</name>
    <name type="synonym">Populus balsamifera subsp. trichocarpa</name>
    <dbReference type="NCBI Taxonomy" id="3694"/>
    <lineage>
        <taxon>Eukaryota</taxon>
        <taxon>Viridiplantae</taxon>
        <taxon>Streptophyta</taxon>
        <taxon>Embryophyta</taxon>
        <taxon>Tracheophyta</taxon>
        <taxon>Spermatophyta</taxon>
        <taxon>Magnoliopsida</taxon>
        <taxon>eudicotyledons</taxon>
        <taxon>Gunneridae</taxon>
        <taxon>Pentapetalae</taxon>
        <taxon>rosids</taxon>
        <taxon>fabids</taxon>
        <taxon>Malpighiales</taxon>
        <taxon>Salicaceae</taxon>
        <taxon>Saliceae</taxon>
        <taxon>Populus</taxon>
    </lineage>
</organism>
<keyword evidence="2" id="KW-1185">Reference proteome</keyword>
<gene>
    <name evidence="1" type="ORF">POPTR_012G013580v4</name>
</gene>
<evidence type="ECO:0000313" key="1">
    <source>
        <dbReference type="EMBL" id="KAI9384062.1"/>
    </source>
</evidence>
<reference evidence="1 2" key="1">
    <citation type="journal article" date="2006" name="Science">
        <title>The genome of black cottonwood, Populus trichocarpa (Torr. &amp; Gray).</title>
        <authorList>
            <person name="Tuskan G.A."/>
            <person name="Difazio S."/>
            <person name="Jansson S."/>
            <person name="Bohlmann J."/>
            <person name="Grigoriev I."/>
            <person name="Hellsten U."/>
            <person name="Putnam N."/>
            <person name="Ralph S."/>
            <person name="Rombauts S."/>
            <person name="Salamov A."/>
            <person name="Schein J."/>
            <person name="Sterck L."/>
            <person name="Aerts A."/>
            <person name="Bhalerao R.R."/>
            <person name="Bhalerao R.P."/>
            <person name="Blaudez D."/>
            <person name="Boerjan W."/>
            <person name="Brun A."/>
            <person name="Brunner A."/>
            <person name="Busov V."/>
            <person name="Campbell M."/>
            <person name="Carlson J."/>
            <person name="Chalot M."/>
            <person name="Chapman J."/>
            <person name="Chen G.L."/>
            <person name="Cooper D."/>
            <person name="Coutinho P.M."/>
            <person name="Couturier J."/>
            <person name="Covert S."/>
            <person name="Cronk Q."/>
            <person name="Cunningham R."/>
            <person name="Davis J."/>
            <person name="Degroeve S."/>
            <person name="Dejardin A."/>
            <person name="Depamphilis C."/>
            <person name="Detter J."/>
            <person name="Dirks B."/>
            <person name="Dubchak I."/>
            <person name="Duplessis S."/>
            <person name="Ehlting J."/>
            <person name="Ellis B."/>
            <person name="Gendler K."/>
            <person name="Goodstein D."/>
            <person name="Gribskov M."/>
            <person name="Grimwood J."/>
            <person name="Groover A."/>
            <person name="Gunter L."/>
            <person name="Hamberger B."/>
            <person name="Heinze B."/>
            <person name="Helariutta Y."/>
            <person name="Henrissat B."/>
            <person name="Holligan D."/>
            <person name="Holt R."/>
            <person name="Huang W."/>
            <person name="Islam-Faridi N."/>
            <person name="Jones S."/>
            <person name="Jones-Rhoades M."/>
            <person name="Jorgensen R."/>
            <person name="Joshi C."/>
            <person name="Kangasjarvi J."/>
            <person name="Karlsson J."/>
            <person name="Kelleher C."/>
            <person name="Kirkpatrick R."/>
            <person name="Kirst M."/>
            <person name="Kohler A."/>
            <person name="Kalluri U."/>
            <person name="Larimer F."/>
            <person name="Leebens-Mack J."/>
            <person name="Leple J.C."/>
            <person name="Locascio P."/>
            <person name="Lou Y."/>
            <person name="Lucas S."/>
            <person name="Martin F."/>
            <person name="Montanini B."/>
            <person name="Napoli C."/>
            <person name="Nelson D.R."/>
            <person name="Nelson C."/>
            <person name="Nieminen K."/>
            <person name="Nilsson O."/>
            <person name="Pereda V."/>
            <person name="Peter G."/>
            <person name="Philippe R."/>
            <person name="Pilate G."/>
            <person name="Poliakov A."/>
            <person name="Razumovskaya J."/>
            <person name="Richardson P."/>
            <person name="Rinaldi C."/>
            <person name="Ritland K."/>
            <person name="Rouze P."/>
            <person name="Ryaboy D."/>
            <person name="Schmutz J."/>
            <person name="Schrader J."/>
            <person name="Segerman B."/>
            <person name="Shin H."/>
            <person name="Siddiqui A."/>
            <person name="Sterky F."/>
            <person name="Terry A."/>
            <person name="Tsai C.J."/>
            <person name="Uberbacher E."/>
            <person name="Unneberg P."/>
            <person name="Vahala J."/>
            <person name="Wall K."/>
            <person name="Wessler S."/>
            <person name="Yang G."/>
            <person name="Yin T."/>
            <person name="Douglas C."/>
            <person name="Marra M."/>
            <person name="Sandberg G."/>
            <person name="Van de Peer Y."/>
            <person name="Rokhsar D."/>
        </authorList>
    </citation>
    <scope>NUCLEOTIDE SEQUENCE [LARGE SCALE GENOMIC DNA]</scope>
    <source>
        <strain evidence="2">cv. Nisqually</strain>
    </source>
</reference>
<dbReference type="Proteomes" id="UP000006729">
    <property type="component" value="Chromosome 12"/>
</dbReference>
<evidence type="ECO:0000313" key="2">
    <source>
        <dbReference type="Proteomes" id="UP000006729"/>
    </source>
</evidence>
<proteinExistence type="predicted"/>
<sequence>MKCVSRNLSSSHMGNFLVHKKGYCYMDLQAPGRPCFTSAIAKESGVVCINVRISNLMSKWAMHKILAPQMTIRFKAIVVVRLAESSWHIN</sequence>
<name>A0ACC0S4C9_POPTR</name>